<reference evidence="2 3" key="1">
    <citation type="journal article" date="2020" name="Genome Biol. Evol.">
        <title>A new high-quality draft genome assembly of the Chinese cordyceps Ophiocordyceps sinensis.</title>
        <authorList>
            <person name="Shu R."/>
            <person name="Zhang J."/>
            <person name="Meng Q."/>
            <person name="Zhang H."/>
            <person name="Zhou G."/>
            <person name="Li M."/>
            <person name="Wu P."/>
            <person name="Zhao Y."/>
            <person name="Chen C."/>
            <person name="Qin Q."/>
        </authorList>
    </citation>
    <scope>NUCLEOTIDE SEQUENCE [LARGE SCALE GENOMIC DNA]</scope>
    <source>
        <strain evidence="2 3">IOZ07</strain>
    </source>
</reference>
<organism evidence="2 3">
    <name type="scientific">Ophiocordyceps sinensis</name>
    <dbReference type="NCBI Taxonomy" id="72228"/>
    <lineage>
        <taxon>Eukaryota</taxon>
        <taxon>Fungi</taxon>
        <taxon>Dikarya</taxon>
        <taxon>Ascomycota</taxon>
        <taxon>Pezizomycotina</taxon>
        <taxon>Sordariomycetes</taxon>
        <taxon>Hypocreomycetidae</taxon>
        <taxon>Hypocreales</taxon>
        <taxon>Ophiocordycipitaceae</taxon>
        <taxon>Ophiocordyceps</taxon>
    </lineage>
</organism>
<accession>A0A8H4VA22</accession>
<keyword evidence="3" id="KW-1185">Reference proteome</keyword>
<feature type="region of interest" description="Disordered" evidence="1">
    <location>
        <begin position="72"/>
        <end position="107"/>
    </location>
</feature>
<name>A0A8H4VA22_9HYPO</name>
<dbReference type="AlphaFoldDB" id="A0A8H4VA22"/>
<comment type="caution">
    <text evidence="2">The sequence shown here is derived from an EMBL/GenBank/DDBJ whole genome shotgun (WGS) entry which is preliminary data.</text>
</comment>
<gene>
    <name evidence="2" type="ORF">G6O67_000723</name>
</gene>
<dbReference type="EMBL" id="JAAVMX010000001">
    <property type="protein sequence ID" value="KAF4513453.1"/>
    <property type="molecule type" value="Genomic_DNA"/>
</dbReference>
<sequence length="107" mass="11774">MASQQQPHNVTMLCSRVQTLLQRRPKQKPAMEISAPFDLKQEPVSLPGVSEDELTILREKAAASRIGVFEAMPHTRPPSFNKISRPSRPAGASAHPARAHAPSRSAW</sequence>
<dbReference type="OrthoDB" id="5226159at2759"/>
<proteinExistence type="predicted"/>
<evidence type="ECO:0000313" key="2">
    <source>
        <dbReference type="EMBL" id="KAF4513453.1"/>
    </source>
</evidence>
<evidence type="ECO:0000313" key="3">
    <source>
        <dbReference type="Proteomes" id="UP000557566"/>
    </source>
</evidence>
<protein>
    <submittedName>
        <fullName evidence="2">Uncharacterized protein</fullName>
    </submittedName>
</protein>
<feature type="compositionally biased region" description="Low complexity" evidence="1">
    <location>
        <begin position="84"/>
        <end position="107"/>
    </location>
</feature>
<dbReference type="Proteomes" id="UP000557566">
    <property type="component" value="Unassembled WGS sequence"/>
</dbReference>
<evidence type="ECO:0000256" key="1">
    <source>
        <dbReference type="SAM" id="MobiDB-lite"/>
    </source>
</evidence>